<dbReference type="InterPro" id="IPR050595">
    <property type="entry name" value="Bact_response_regulator"/>
</dbReference>
<gene>
    <name evidence="4" type="ORF">ENT08_01015</name>
</gene>
<dbReference type="SUPFAM" id="SSF52172">
    <property type="entry name" value="CheY-like"/>
    <property type="match status" value="1"/>
</dbReference>
<dbReference type="Pfam" id="PF00072">
    <property type="entry name" value="Response_reg"/>
    <property type="match status" value="1"/>
</dbReference>
<reference evidence="4" key="1">
    <citation type="journal article" date="2020" name="mSystems">
        <title>Genome- and Community-Level Interaction Insights into Carbon Utilization and Element Cycling Functions of Hydrothermarchaeota in Hydrothermal Sediment.</title>
        <authorList>
            <person name="Zhou Z."/>
            <person name="Liu Y."/>
            <person name="Xu W."/>
            <person name="Pan J."/>
            <person name="Luo Z.H."/>
            <person name="Li M."/>
        </authorList>
    </citation>
    <scope>NUCLEOTIDE SEQUENCE [LARGE SCALE GENOMIC DNA]</scope>
    <source>
        <strain evidence="4">SpSt-548</strain>
    </source>
</reference>
<evidence type="ECO:0000313" key="4">
    <source>
        <dbReference type="EMBL" id="HGS04319.1"/>
    </source>
</evidence>
<dbReference type="PANTHER" id="PTHR44591">
    <property type="entry name" value="STRESS RESPONSE REGULATOR PROTEIN 1"/>
    <property type="match status" value="1"/>
</dbReference>
<protein>
    <submittedName>
        <fullName evidence="4">Response regulator</fullName>
    </submittedName>
</protein>
<dbReference type="InterPro" id="IPR011006">
    <property type="entry name" value="CheY-like_superfamily"/>
</dbReference>
<name>A0A7V4LC49_9BACT</name>
<dbReference type="PANTHER" id="PTHR44591:SF20">
    <property type="entry name" value="PROTEIN PILH"/>
    <property type="match status" value="1"/>
</dbReference>
<dbReference type="Gene3D" id="3.40.50.2300">
    <property type="match status" value="1"/>
</dbReference>
<keyword evidence="1 2" id="KW-0597">Phosphoprotein</keyword>
<dbReference type="GO" id="GO:0000160">
    <property type="term" value="P:phosphorelay signal transduction system"/>
    <property type="evidence" value="ECO:0007669"/>
    <property type="project" value="InterPro"/>
</dbReference>
<dbReference type="SMART" id="SM00448">
    <property type="entry name" value="REC"/>
    <property type="match status" value="1"/>
</dbReference>
<evidence type="ECO:0000256" key="1">
    <source>
        <dbReference type="ARBA" id="ARBA00022553"/>
    </source>
</evidence>
<sequence>MMDPWILVIDDEAVTREALAAILRQAGYGVEAWEDARPLEGRGLNRPYRLAVVDYHLPTVTGLEAAIRLKRHLPGCRVLLISSEPPPRDDAAWELGVVDGFLAKPFSKDAILEAVGRLLTPASW</sequence>
<accession>A0A7V4LC49</accession>
<evidence type="ECO:0000259" key="3">
    <source>
        <dbReference type="PROSITE" id="PS50110"/>
    </source>
</evidence>
<organism evidence="4">
    <name type="scientific">Desulfobacca acetoxidans</name>
    <dbReference type="NCBI Taxonomy" id="60893"/>
    <lineage>
        <taxon>Bacteria</taxon>
        <taxon>Pseudomonadati</taxon>
        <taxon>Thermodesulfobacteriota</taxon>
        <taxon>Desulfobaccia</taxon>
        <taxon>Desulfobaccales</taxon>
        <taxon>Desulfobaccaceae</taxon>
        <taxon>Desulfobacca</taxon>
    </lineage>
</organism>
<dbReference type="PROSITE" id="PS50110">
    <property type="entry name" value="RESPONSE_REGULATORY"/>
    <property type="match status" value="1"/>
</dbReference>
<dbReference type="AlphaFoldDB" id="A0A7V4LC49"/>
<evidence type="ECO:0000256" key="2">
    <source>
        <dbReference type="PROSITE-ProRule" id="PRU00169"/>
    </source>
</evidence>
<dbReference type="EMBL" id="DSXI01000059">
    <property type="protein sequence ID" value="HGS04319.1"/>
    <property type="molecule type" value="Genomic_DNA"/>
</dbReference>
<comment type="caution">
    <text evidence="4">The sequence shown here is derived from an EMBL/GenBank/DDBJ whole genome shotgun (WGS) entry which is preliminary data.</text>
</comment>
<dbReference type="InterPro" id="IPR001789">
    <property type="entry name" value="Sig_transdc_resp-reg_receiver"/>
</dbReference>
<dbReference type="CDD" id="cd00156">
    <property type="entry name" value="REC"/>
    <property type="match status" value="1"/>
</dbReference>
<feature type="modified residue" description="4-aspartylphosphate" evidence="2">
    <location>
        <position position="54"/>
    </location>
</feature>
<feature type="domain" description="Response regulatory" evidence="3">
    <location>
        <begin position="5"/>
        <end position="119"/>
    </location>
</feature>
<proteinExistence type="predicted"/>